<dbReference type="OrthoDB" id="7450905at2"/>
<sequence length="137" mass="14954">MASQERSPAHRKWRRSCNRKEDDSPCDRCAPAWFRTQYKERTMSSPLLAIALASAISATSPAPTMQVKFDDLNLSTPAGQEMLQKRIKSAARDVCGMDDKTTGTRIRSSESARCYNQAVGSATAAVAAAVRKARADS</sequence>
<feature type="region of interest" description="Disordered" evidence="1">
    <location>
        <begin position="1"/>
        <end position="26"/>
    </location>
</feature>
<keyword evidence="3" id="KW-1185">Reference proteome</keyword>
<evidence type="ECO:0000256" key="1">
    <source>
        <dbReference type="SAM" id="MobiDB-lite"/>
    </source>
</evidence>
<organism evidence="2 3">
    <name type="scientific">Tsuneonella suprasediminis</name>
    <dbReference type="NCBI Taxonomy" id="2306996"/>
    <lineage>
        <taxon>Bacteria</taxon>
        <taxon>Pseudomonadati</taxon>
        <taxon>Pseudomonadota</taxon>
        <taxon>Alphaproteobacteria</taxon>
        <taxon>Sphingomonadales</taxon>
        <taxon>Erythrobacteraceae</taxon>
        <taxon>Tsuneonella</taxon>
    </lineage>
</organism>
<dbReference type="EMBL" id="RAHJ01000022">
    <property type="protein sequence ID" value="RJX65480.1"/>
    <property type="molecule type" value="Genomic_DNA"/>
</dbReference>
<dbReference type="Proteomes" id="UP000284322">
    <property type="component" value="Unassembled WGS sequence"/>
</dbReference>
<dbReference type="NCBIfam" id="TIGR04433">
    <property type="entry name" value="UrcA_uranyl"/>
    <property type="match status" value="1"/>
</dbReference>
<evidence type="ECO:0000313" key="3">
    <source>
        <dbReference type="Proteomes" id="UP000284322"/>
    </source>
</evidence>
<gene>
    <name evidence="2" type="ORF">D6858_14250</name>
</gene>
<accession>A0A419QXS2</accession>
<proteinExistence type="predicted"/>
<name>A0A419QXS2_9SPHN</name>
<evidence type="ECO:0000313" key="2">
    <source>
        <dbReference type="EMBL" id="RJX65480.1"/>
    </source>
</evidence>
<protein>
    <submittedName>
        <fullName evidence="2">UrcA family protein</fullName>
    </submittedName>
</protein>
<comment type="caution">
    <text evidence="2">The sequence shown here is derived from an EMBL/GenBank/DDBJ whole genome shotgun (WGS) entry which is preliminary data.</text>
</comment>
<reference evidence="2 3" key="1">
    <citation type="submission" date="2018-09" db="EMBL/GenBank/DDBJ databases">
        <title>Altererythrobacter sp.Ery1 and Ery12, the genome sequencing of novel strains in genus Alterythrobacter.</title>
        <authorList>
            <person name="Cheng H."/>
            <person name="Wu Y.-H."/>
            <person name="Fang C."/>
            <person name="Xu X.-W."/>
        </authorList>
    </citation>
    <scope>NUCLEOTIDE SEQUENCE [LARGE SCALE GENOMIC DNA]</scope>
    <source>
        <strain evidence="2 3">Ery12</strain>
    </source>
</reference>
<dbReference type="AlphaFoldDB" id="A0A419QXS2"/>
<dbReference type="InterPro" id="IPR030972">
    <property type="entry name" value="UrcA_uranyl"/>
</dbReference>